<feature type="transmembrane region" description="Helical" evidence="1">
    <location>
        <begin position="56"/>
        <end position="79"/>
    </location>
</feature>
<protein>
    <submittedName>
        <fullName evidence="2">Uncharacterized protein</fullName>
    </submittedName>
</protein>
<dbReference type="EMBL" id="WMZU01000011">
    <property type="protein sequence ID" value="MTS27327.1"/>
    <property type="molecule type" value="Genomic_DNA"/>
</dbReference>
<reference evidence="2 5" key="1">
    <citation type="submission" date="2015-10" db="EMBL/GenBank/DDBJ databases">
        <title>A novel member of the family Ruminococcaceae isolated from human faeces.</title>
        <authorList>
            <person name="Shkoporov A.N."/>
            <person name="Chaplin A.V."/>
            <person name="Motuzova O.V."/>
            <person name="Kafarskaia L.I."/>
            <person name="Efimov B.A."/>
        </authorList>
    </citation>
    <scope>NUCLEOTIDE SEQUENCE [LARGE SCALE GENOMIC DNA]</scope>
    <source>
        <strain evidence="2 5">668</strain>
    </source>
</reference>
<dbReference type="EMBL" id="WMZR01000005">
    <property type="protein sequence ID" value="MTS50965.1"/>
    <property type="molecule type" value="Genomic_DNA"/>
</dbReference>
<dbReference type="RefSeq" id="WP_058722915.1">
    <property type="nucleotide sequence ID" value="NZ_CAOJUJ010000048.1"/>
</dbReference>
<evidence type="ECO:0000313" key="7">
    <source>
        <dbReference type="Proteomes" id="UP000472755"/>
    </source>
</evidence>
<evidence type="ECO:0000313" key="4">
    <source>
        <dbReference type="EMBL" id="MTS50965.1"/>
    </source>
</evidence>
<accession>A0A0W7TT18</accession>
<evidence type="ECO:0000256" key="1">
    <source>
        <dbReference type="SAM" id="Phobius"/>
    </source>
</evidence>
<evidence type="ECO:0000313" key="3">
    <source>
        <dbReference type="EMBL" id="MTS27327.1"/>
    </source>
</evidence>
<organism evidence="2 5">
    <name type="scientific">Ruthenibacterium lactatiformans</name>
    <dbReference type="NCBI Taxonomy" id="1550024"/>
    <lineage>
        <taxon>Bacteria</taxon>
        <taxon>Bacillati</taxon>
        <taxon>Bacillota</taxon>
        <taxon>Clostridia</taxon>
        <taxon>Eubacteriales</taxon>
        <taxon>Oscillospiraceae</taxon>
        <taxon>Ruthenibacterium</taxon>
    </lineage>
</organism>
<dbReference type="EMBL" id="LMUA01000005">
    <property type="protein sequence ID" value="KUE77002.1"/>
    <property type="molecule type" value="Genomic_DNA"/>
</dbReference>
<dbReference type="Proteomes" id="UP000472755">
    <property type="component" value="Unassembled WGS sequence"/>
</dbReference>
<dbReference type="AlphaFoldDB" id="A0A0W7TT18"/>
<dbReference type="Proteomes" id="UP000449193">
    <property type="component" value="Unassembled WGS sequence"/>
</dbReference>
<feature type="transmembrane region" description="Helical" evidence="1">
    <location>
        <begin position="160"/>
        <end position="181"/>
    </location>
</feature>
<dbReference type="Proteomes" id="UP000053433">
    <property type="component" value="Unassembled WGS sequence"/>
</dbReference>
<evidence type="ECO:0000313" key="5">
    <source>
        <dbReference type="Proteomes" id="UP000053433"/>
    </source>
</evidence>
<sequence length="282" mass="29379">MLAKLIKHEFKATARIFLPILGTVLVLTGAAALTVKLGGILVLPGGTGWGGPVLGLASGLLCLLTFIAMMAMMTAAVVVTIQRFYKNLLGDEGYLMFTLPVTPAQHITAKLAVGTVWTLLSLALAVLAAAALIFSIPGAAENGMTLARFSAAFRAEMGTGLWMPAAVMLVLFIIGTVNTYLQLYMCMAIGGQWPTSRLGASIAAYFILNFGLQMLTVAGMLVSGVVLAATGAMDALVPVVEHAAPAAVMCAVMGAVGAVLLVGCVIYFCITRWLLTKRLNLA</sequence>
<evidence type="ECO:0000313" key="6">
    <source>
        <dbReference type="Proteomes" id="UP000449193"/>
    </source>
</evidence>
<feature type="transmembrane region" description="Helical" evidence="1">
    <location>
        <begin position="246"/>
        <end position="270"/>
    </location>
</feature>
<reference evidence="6 7" key="2">
    <citation type="journal article" date="2019" name="Nat. Med.">
        <title>A library of human gut bacterial isolates paired with longitudinal multiomics data enables mechanistic microbiome research.</title>
        <authorList>
            <person name="Poyet M."/>
            <person name="Groussin M."/>
            <person name="Gibbons S.M."/>
            <person name="Avila-Pacheco J."/>
            <person name="Jiang X."/>
            <person name="Kearney S.M."/>
            <person name="Perrotta A.R."/>
            <person name="Berdy B."/>
            <person name="Zhao S."/>
            <person name="Lieberman T.D."/>
            <person name="Swanson P.K."/>
            <person name="Smith M."/>
            <person name="Roesemann S."/>
            <person name="Alexander J.E."/>
            <person name="Rich S.A."/>
            <person name="Livny J."/>
            <person name="Vlamakis H."/>
            <person name="Clish C."/>
            <person name="Bullock K."/>
            <person name="Deik A."/>
            <person name="Scott J."/>
            <person name="Pierce K.A."/>
            <person name="Xavier R.J."/>
            <person name="Alm E.J."/>
        </authorList>
    </citation>
    <scope>NUCLEOTIDE SEQUENCE [LARGE SCALE GENOMIC DNA]</scope>
    <source>
        <strain evidence="3 7">BIOML-A4</strain>
        <strain evidence="4 6">BIOML-A7</strain>
    </source>
</reference>
<gene>
    <name evidence="2" type="ORF">ASJ35_05370</name>
    <name evidence="4" type="ORF">GMD52_05345</name>
    <name evidence="3" type="ORF">GMD59_08495</name>
</gene>
<keyword evidence="1" id="KW-0812">Transmembrane</keyword>
<proteinExistence type="predicted"/>
<evidence type="ECO:0000313" key="2">
    <source>
        <dbReference type="EMBL" id="KUE77002.1"/>
    </source>
</evidence>
<comment type="caution">
    <text evidence="2">The sequence shown here is derived from an EMBL/GenBank/DDBJ whole genome shotgun (WGS) entry which is preliminary data.</text>
</comment>
<keyword evidence="1" id="KW-1133">Transmembrane helix</keyword>
<keyword evidence="1" id="KW-0472">Membrane</keyword>
<feature type="transmembrane region" description="Helical" evidence="1">
    <location>
        <begin position="202"/>
        <end position="226"/>
    </location>
</feature>
<feature type="transmembrane region" description="Helical" evidence="1">
    <location>
        <begin position="116"/>
        <end position="140"/>
    </location>
</feature>
<name>A0A0W7TT18_9FIRM</name>